<protein>
    <submittedName>
        <fullName evidence="2">Fungal specific transcription factor</fullName>
    </submittedName>
</protein>
<comment type="caution">
    <text evidence="2">The sequence shown here is derived from an EMBL/GenBank/DDBJ whole genome shotgun (WGS) entry which is preliminary data.</text>
</comment>
<evidence type="ECO:0000256" key="1">
    <source>
        <dbReference type="SAM" id="Coils"/>
    </source>
</evidence>
<gene>
    <name evidence="2" type="ORF">JMJ77_006509</name>
</gene>
<feature type="coiled-coil region" evidence="1">
    <location>
        <begin position="53"/>
        <end position="84"/>
    </location>
</feature>
<name>A0A9P7UML7_9PEZI</name>
<keyword evidence="1" id="KW-0175">Coiled coil</keyword>
<dbReference type="AlphaFoldDB" id="A0A9P7UML7"/>
<proteinExistence type="predicted"/>
<dbReference type="Proteomes" id="UP000699042">
    <property type="component" value="Unassembled WGS sequence"/>
</dbReference>
<dbReference type="EMBL" id="JAESDN010000001">
    <property type="protein sequence ID" value="KAG7059141.1"/>
    <property type="molecule type" value="Genomic_DNA"/>
</dbReference>
<keyword evidence="3" id="KW-1185">Reference proteome</keyword>
<reference evidence="2" key="1">
    <citation type="submission" date="2021-05" db="EMBL/GenBank/DDBJ databases">
        <title>Comparative genomics of three Colletotrichum scovillei strains and genetic complementation revealed genes involved fungal growth and virulence on chili pepper.</title>
        <authorList>
            <person name="Hsieh D.-K."/>
            <person name="Chuang S.-C."/>
            <person name="Chen C.-Y."/>
            <person name="Chao Y.-T."/>
            <person name="Lu M.-Y.J."/>
            <person name="Lee M.-H."/>
            <person name="Shih M.-C."/>
        </authorList>
    </citation>
    <scope>NUCLEOTIDE SEQUENCE</scope>
    <source>
        <strain evidence="2">Coll-153</strain>
    </source>
</reference>
<accession>A0A9P7UML7</accession>
<evidence type="ECO:0000313" key="2">
    <source>
        <dbReference type="EMBL" id="KAG7059141.1"/>
    </source>
</evidence>
<evidence type="ECO:0000313" key="3">
    <source>
        <dbReference type="Proteomes" id="UP000699042"/>
    </source>
</evidence>
<organism evidence="2 3">
    <name type="scientific">Colletotrichum scovillei</name>
    <dbReference type="NCBI Taxonomy" id="1209932"/>
    <lineage>
        <taxon>Eukaryota</taxon>
        <taxon>Fungi</taxon>
        <taxon>Dikarya</taxon>
        <taxon>Ascomycota</taxon>
        <taxon>Pezizomycotina</taxon>
        <taxon>Sordariomycetes</taxon>
        <taxon>Hypocreomycetidae</taxon>
        <taxon>Glomerellales</taxon>
        <taxon>Glomerellaceae</taxon>
        <taxon>Colletotrichum</taxon>
        <taxon>Colletotrichum acutatum species complex</taxon>
    </lineage>
</organism>
<sequence>MNIPIGCFDPLLRAQYDKSRQPIVRAKSFRLRKFSVWKRRTSDDDVPEIASIKQKLKEKLKKGKKKFEAALETAAHKAEEVEVRQKSWWPEVLATPREKSFYQQPAISRAQPHQLQNKYHLCRRSLETPMIYKDVRKTPKGYQVRDRDATTELYNGDSHSFNEAVEPRELTMRSPPNKARLAPPGRRSACMDNVSRGWKGWAFHSPTVPFARSLIRSVSVEVQLYDLHDVQAYLARLCLRFK</sequence>